<protein>
    <submittedName>
        <fullName evidence="5">Methyltransferase</fullName>
    </submittedName>
</protein>
<feature type="domain" description="Methyltransferase small" evidence="4">
    <location>
        <begin position="25"/>
        <end position="190"/>
    </location>
</feature>
<evidence type="ECO:0000259" key="4">
    <source>
        <dbReference type="Pfam" id="PF05175"/>
    </source>
</evidence>
<gene>
    <name evidence="5" type="ORF">VSS37_21175</name>
</gene>
<sequence>MADIPYTDKLREDLRLEAELCGQHFTFLSTWGIFSPREIDEGTALLLKYLKINPADDCFDLGCGYGPIGLAMAKLAPQGQTLMVDKDFMAVEYANRNAALNRLPNARAMLSNGFQHIDRDLRFDVIASNIPAKVGKEMMSILLHDMKQRLKPGGRVYLVTINGLREYMKRNLKEVFGNFDKLKQGAAYTVSYAEKL</sequence>
<evidence type="ECO:0000313" key="5">
    <source>
        <dbReference type="EMBL" id="MEB4593504.1"/>
    </source>
</evidence>
<comment type="caution">
    <text evidence="5">The sequence shown here is derived from an EMBL/GenBank/DDBJ whole genome shotgun (WGS) entry which is preliminary data.</text>
</comment>
<organism evidence="5 6">
    <name type="scientific">Candidatus Thiothrix phosphatis</name>
    <dbReference type="NCBI Taxonomy" id="3112415"/>
    <lineage>
        <taxon>Bacteria</taxon>
        <taxon>Pseudomonadati</taxon>
        <taxon>Pseudomonadota</taxon>
        <taxon>Gammaproteobacteria</taxon>
        <taxon>Thiotrichales</taxon>
        <taxon>Thiotrichaceae</taxon>
        <taxon>Thiothrix</taxon>
    </lineage>
</organism>
<dbReference type="RefSeq" id="WP_324698458.1">
    <property type="nucleotide sequence ID" value="NZ_JAYMYJ010000160.1"/>
</dbReference>
<evidence type="ECO:0000256" key="2">
    <source>
        <dbReference type="ARBA" id="ARBA00022679"/>
    </source>
</evidence>
<dbReference type="InterPro" id="IPR007848">
    <property type="entry name" value="Small_mtfrase_dom"/>
</dbReference>
<evidence type="ECO:0000256" key="1">
    <source>
        <dbReference type="ARBA" id="ARBA00022603"/>
    </source>
</evidence>
<keyword evidence="3" id="KW-0949">S-adenosyl-L-methionine</keyword>
<dbReference type="Pfam" id="PF05175">
    <property type="entry name" value="MTS"/>
    <property type="match status" value="1"/>
</dbReference>
<dbReference type="InterPro" id="IPR046977">
    <property type="entry name" value="RsmC/RlmG"/>
</dbReference>
<proteinExistence type="predicted"/>
<keyword evidence="6" id="KW-1185">Reference proteome</keyword>
<dbReference type="InterPro" id="IPR029063">
    <property type="entry name" value="SAM-dependent_MTases_sf"/>
</dbReference>
<dbReference type="SUPFAM" id="SSF53335">
    <property type="entry name" value="S-adenosyl-L-methionine-dependent methyltransferases"/>
    <property type="match status" value="1"/>
</dbReference>
<keyword evidence="2" id="KW-0808">Transferase</keyword>
<dbReference type="CDD" id="cd02440">
    <property type="entry name" value="AdoMet_MTases"/>
    <property type="match status" value="1"/>
</dbReference>
<dbReference type="PANTHER" id="PTHR47816:SF4">
    <property type="entry name" value="RIBOSOMAL RNA SMALL SUBUNIT METHYLTRANSFERASE C"/>
    <property type="match status" value="1"/>
</dbReference>
<evidence type="ECO:0000313" key="6">
    <source>
        <dbReference type="Proteomes" id="UP001308005"/>
    </source>
</evidence>
<dbReference type="Proteomes" id="UP001308005">
    <property type="component" value="Unassembled WGS sequence"/>
</dbReference>
<evidence type="ECO:0000256" key="3">
    <source>
        <dbReference type="ARBA" id="ARBA00022691"/>
    </source>
</evidence>
<accession>A0ABU6D355</accession>
<dbReference type="Gene3D" id="3.40.50.150">
    <property type="entry name" value="Vaccinia Virus protein VP39"/>
    <property type="match status" value="1"/>
</dbReference>
<dbReference type="PANTHER" id="PTHR47816">
    <property type="entry name" value="RIBOSOMAL RNA SMALL SUBUNIT METHYLTRANSFERASE C"/>
    <property type="match status" value="1"/>
</dbReference>
<keyword evidence="1 5" id="KW-0489">Methyltransferase</keyword>
<dbReference type="EMBL" id="JAYMYJ010000160">
    <property type="protein sequence ID" value="MEB4593504.1"/>
    <property type="molecule type" value="Genomic_DNA"/>
</dbReference>
<name>A0ABU6D355_9GAMM</name>
<dbReference type="GO" id="GO:0032259">
    <property type="term" value="P:methylation"/>
    <property type="evidence" value="ECO:0007669"/>
    <property type="project" value="UniProtKB-KW"/>
</dbReference>
<dbReference type="GO" id="GO:0008168">
    <property type="term" value="F:methyltransferase activity"/>
    <property type="evidence" value="ECO:0007669"/>
    <property type="project" value="UniProtKB-KW"/>
</dbReference>
<reference evidence="6" key="1">
    <citation type="submission" date="2023-07" db="EMBL/GenBank/DDBJ databases">
        <title>The carbon used by Thiothrix.</title>
        <authorList>
            <person name="Chen L."/>
        </authorList>
    </citation>
    <scope>NUCLEOTIDE SEQUENCE [LARGE SCALE GENOMIC DNA]</scope>
</reference>